<keyword evidence="2" id="KW-0813">Transport</keyword>
<dbReference type="GO" id="GO:0008982">
    <property type="term" value="F:protein-N(PI)-phosphohistidine-sugar phosphotransferase activity"/>
    <property type="evidence" value="ECO:0007669"/>
    <property type="project" value="InterPro"/>
</dbReference>
<keyword evidence="4" id="KW-0762">Sugar transport</keyword>
<feature type="transmembrane region" description="Helical" evidence="9">
    <location>
        <begin position="96"/>
        <end position="115"/>
    </location>
</feature>
<dbReference type="InterPro" id="IPR013014">
    <property type="entry name" value="PTS_EIIC_2"/>
</dbReference>
<feature type="transmembrane region" description="Helical" evidence="9">
    <location>
        <begin position="172"/>
        <end position="192"/>
    </location>
</feature>
<keyword evidence="3" id="KW-1003">Cell membrane</keyword>
<evidence type="ECO:0000256" key="7">
    <source>
        <dbReference type="ARBA" id="ARBA00022989"/>
    </source>
</evidence>
<evidence type="ECO:0000259" key="10">
    <source>
        <dbReference type="PROSITE" id="PS51104"/>
    </source>
</evidence>
<evidence type="ECO:0000256" key="9">
    <source>
        <dbReference type="SAM" id="Phobius"/>
    </source>
</evidence>
<name>A0A940SST3_9ENTE</name>
<dbReference type="InterPro" id="IPR050864">
    <property type="entry name" value="Bacterial_PTS_Sugar_Transport"/>
</dbReference>
<dbReference type="GO" id="GO:0090563">
    <property type="term" value="F:protein-phosphocysteine-sugar phosphotransferase activity"/>
    <property type="evidence" value="ECO:0007669"/>
    <property type="project" value="TreeGrafter"/>
</dbReference>
<evidence type="ECO:0000313" key="12">
    <source>
        <dbReference type="Proteomes" id="UP000674938"/>
    </source>
</evidence>
<keyword evidence="7 9" id="KW-1133">Transmembrane helix</keyword>
<evidence type="ECO:0000256" key="2">
    <source>
        <dbReference type="ARBA" id="ARBA00022448"/>
    </source>
</evidence>
<comment type="subcellular location">
    <subcellularLocation>
        <location evidence="1">Cell inner membrane</location>
        <topology evidence="1">Multi-pass membrane protein</topology>
    </subcellularLocation>
</comment>
<dbReference type="AlphaFoldDB" id="A0A940SST3"/>
<dbReference type="PANTHER" id="PTHR30505:SF0">
    <property type="entry name" value="FRUCTOSE-LIKE PTS SYSTEM EIIBC COMPONENT-RELATED"/>
    <property type="match status" value="1"/>
</dbReference>
<keyword evidence="8 9" id="KW-0472">Membrane</keyword>
<sequence length="346" mass="36779">MVLKKIGNQLYQHLINGIGFMIPFVITGGIATALSFLFQDAFHLKGVAELFQTIGQFGMLLMWPAVAGGIAYSMAARPGLVAGCVAGFIANEMNTAFFGAAIGGFLSGYSALMLLKWLKLPKNYLVLKETMLVPILSTFLTSSCLLFIFGKPLVALNALFTLFLTAMSEKNAVLLGAIIGFMMIIDLAGPIGKAAYFFGVATLDGLAPGSTSLIMGAVMIGGMVPPLSLALAMALGKRFFPKEDLATSSMLWVLGATFVTESVIAYTVKDLPRILPGFVLGSMTASSLSMWFNCGLSLPHGGFFAMMIPGAVSHLGWYLVSLLLGIMVSTSIILLLKRGNGHYEEV</sequence>
<feature type="transmembrane region" description="Helical" evidence="9">
    <location>
        <begin position="248"/>
        <end position="268"/>
    </location>
</feature>
<dbReference type="PROSITE" id="PS51104">
    <property type="entry name" value="PTS_EIIC_TYPE_2"/>
    <property type="match status" value="1"/>
</dbReference>
<feature type="transmembrane region" description="Helical" evidence="9">
    <location>
        <begin position="50"/>
        <end position="75"/>
    </location>
</feature>
<keyword evidence="6 9" id="KW-0812">Transmembrane</keyword>
<feature type="transmembrane region" description="Helical" evidence="9">
    <location>
        <begin position="14"/>
        <end position="38"/>
    </location>
</feature>
<feature type="domain" description="PTS EIIC type-2" evidence="10">
    <location>
        <begin position="10"/>
        <end position="346"/>
    </location>
</feature>
<protein>
    <submittedName>
        <fullName evidence="11">PTS fructose transporter subunit IIC</fullName>
    </submittedName>
</protein>
<dbReference type="GO" id="GO:0005886">
    <property type="term" value="C:plasma membrane"/>
    <property type="evidence" value="ECO:0007669"/>
    <property type="project" value="UniProtKB-SubCell"/>
</dbReference>
<evidence type="ECO:0000256" key="4">
    <source>
        <dbReference type="ARBA" id="ARBA00022597"/>
    </source>
</evidence>
<comment type="caution">
    <text evidence="11">The sequence shown here is derived from an EMBL/GenBank/DDBJ whole genome shotgun (WGS) entry which is preliminary data.</text>
</comment>
<evidence type="ECO:0000256" key="5">
    <source>
        <dbReference type="ARBA" id="ARBA00022683"/>
    </source>
</evidence>
<feature type="transmembrane region" description="Helical" evidence="9">
    <location>
        <begin position="315"/>
        <end position="336"/>
    </location>
</feature>
<organism evidence="11 12">
    <name type="scientific">Vagococcus allomyrinae</name>
    <dbReference type="NCBI Taxonomy" id="2794353"/>
    <lineage>
        <taxon>Bacteria</taxon>
        <taxon>Bacillati</taxon>
        <taxon>Bacillota</taxon>
        <taxon>Bacilli</taxon>
        <taxon>Lactobacillales</taxon>
        <taxon>Enterococcaceae</taxon>
        <taxon>Vagococcus</taxon>
    </lineage>
</organism>
<dbReference type="GO" id="GO:0009401">
    <property type="term" value="P:phosphoenolpyruvate-dependent sugar phosphotransferase system"/>
    <property type="evidence" value="ECO:0007669"/>
    <property type="project" value="UniProtKB-KW"/>
</dbReference>
<dbReference type="InterPro" id="IPR006327">
    <property type="entry name" value="PTS_IIC_fruc"/>
</dbReference>
<dbReference type="Proteomes" id="UP000674938">
    <property type="component" value="Unassembled WGS sequence"/>
</dbReference>
<keyword evidence="5" id="KW-0598">Phosphotransferase system</keyword>
<gene>
    <name evidence="11" type="ORF">I6N95_01055</name>
</gene>
<keyword evidence="12" id="KW-1185">Reference proteome</keyword>
<evidence type="ECO:0000256" key="8">
    <source>
        <dbReference type="ARBA" id="ARBA00023136"/>
    </source>
</evidence>
<feature type="transmembrane region" description="Helical" evidence="9">
    <location>
        <begin position="135"/>
        <end position="160"/>
    </location>
</feature>
<evidence type="ECO:0000313" key="11">
    <source>
        <dbReference type="EMBL" id="MBP1039585.1"/>
    </source>
</evidence>
<feature type="transmembrane region" description="Helical" evidence="9">
    <location>
        <begin position="212"/>
        <end position="236"/>
    </location>
</feature>
<evidence type="ECO:0000256" key="1">
    <source>
        <dbReference type="ARBA" id="ARBA00004429"/>
    </source>
</evidence>
<accession>A0A940SST3</accession>
<dbReference type="GO" id="GO:0005351">
    <property type="term" value="F:carbohydrate:proton symporter activity"/>
    <property type="evidence" value="ECO:0007669"/>
    <property type="project" value="InterPro"/>
</dbReference>
<evidence type="ECO:0000256" key="6">
    <source>
        <dbReference type="ARBA" id="ARBA00022692"/>
    </source>
</evidence>
<dbReference type="PANTHER" id="PTHR30505">
    <property type="entry name" value="FRUCTOSE-LIKE PERMEASE"/>
    <property type="match status" value="1"/>
</dbReference>
<dbReference type="Pfam" id="PF02378">
    <property type="entry name" value="PTS_EIIC"/>
    <property type="match status" value="1"/>
</dbReference>
<dbReference type="InterPro" id="IPR003352">
    <property type="entry name" value="PTS_EIIC"/>
</dbReference>
<proteinExistence type="predicted"/>
<dbReference type="NCBIfam" id="TIGR01427">
    <property type="entry name" value="PTS_IIC_fructo"/>
    <property type="match status" value="1"/>
</dbReference>
<dbReference type="RefSeq" id="WP_209524483.1">
    <property type="nucleotide sequence ID" value="NZ_JAEEGA010000001.1"/>
</dbReference>
<reference evidence="11" key="1">
    <citation type="submission" date="2020-12" db="EMBL/GenBank/DDBJ databases">
        <title>Vagococcus allomyrinae sp. nov. and Enterococcus lavae sp. nov., isolated from the larvae of Allomyrina dichotoma.</title>
        <authorList>
            <person name="Lee S.D."/>
        </authorList>
    </citation>
    <scope>NUCLEOTIDE SEQUENCE</scope>
    <source>
        <strain evidence="11">BWB3-3</strain>
    </source>
</reference>
<evidence type="ECO:0000256" key="3">
    <source>
        <dbReference type="ARBA" id="ARBA00022475"/>
    </source>
</evidence>
<dbReference type="EMBL" id="JAEEGA010000001">
    <property type="protein sequence ID" value="MBP1039585.1"/>
    <property type="molecule type" value="Genomic_DNA"/>
</dbReference>